<dbReference type="RefSeq" id="WP_049724596.1">
    <property type="nucleotide sequence ID" value="NZ_CP012154.1"/>
</dbReference>
<dbReference type="STRING" id="1579979.WM2015_540"/>
<dbReference type="SUPFAM" id="SSF52540">
    <property type="entry name" value="P-loop containing nucleoside triphosphate hydrolases"/>
    <property type="match status" value="1"/>
</dbReference>
<dbReference type="PANTHER" id="PTHR41259">
    <property type="entry name" value="DOUBLE-STRAND BREAK REPAIR RAD50 ATPASE, PUTATIVE-RELATED"/>
    <property type="match status" value="1"/>
</dbReference>
<proteinExistence type="predicted"/>
<dbReference type="EMBL" id="CP012154">
    <property type="protein sequence ID" value="AKS40922.1"/>
    <property type="molecule type" value="Genomic_DNA"/>
</dbReference>
<name>A0A0K0XTH3_9GAMM</name>
<dbReference type="PANTHER" id="PTHR41259:SF1">
    <property type="entry name" value="DOUBLE-STRAND BREAK REPAIR RAD50 ATPASE, PUTATIVE-RELATED"/>
    <property type="match status" value="1"/>
</dbReference>
<dbReference type="InterPro" id="IPR027417">
    <property type="entry name" value="P-loop_NTPase"/>
</dbReference>
<dbReference type="AlphaFoldDB" id="A0A0K0XTH3"/>
<sequence length="1147" mass="129706">MKLRALEIRVLPGLSRGFSVDFEPAAVNVVTGPNASGKSSLVRAVRALLYPGMNPDYCELSAHWQRGDRTLVCERRGQQVQWLVDGRRAEAPNLPPDDAVGAFLISAEDLNALGSTEEHIAGHLRTLLAGGFDLDAVLETGELAPRPRPKKLAQEFSRLEQAVASKEGEYGELNDELATLERLRRQLDRTADAAGRLRACEDALALADATARLRAVEQVLIEEYPGGMDRLRGDELERLDQAEDALAQKEKELAIEHGALRKARERLKSSGPIDPQQLEALQAELGDHRDRLVDLEHRIEQQSDQIAQAEAALVLAARRLGRTPDRAEGLDQAALEELERRVDRVQALREQIRNLTGELARTHVSSNLTGRPQADLRKAREALMRWLDGARLSPLEGILWGGLSAAAGLASWRLLGVQQLEPLPELVMLILIAAGVPLSLLFNFIQRWRDLKSAAETFLATDVEPPLGWTEAEVEARLERLDLELESATRHEISQARAADVRDQLNSQRGNLEQARGKLDELASEIGVSADTRLETGFQLWCRHLYEWQQQQASVERHKAQLMQLEDRYRAAQAETADLLERHGMGGDQPGGSRELAHWIHLLSPRMRQNAERHNEVRAHEHRISELQADIGQLEKARDRIFEQAGLKAGDRDALIHRIDQFEAWRGLEQERRDQNLEIGRLEARLAEEPELIRQGREQAREALEKVQAELSARVAERDQLNQRVGEIQTRHEDLLERRELERLGVEFERSREALSQEFDAQLMAAAGRLIIEDVREAHESDNEPAALSRSAEWFGRFTHHRYRLRFRDKAFHALDTQDGRERSIAELSTGTRVQLLLAVRLAWIERLESQAEPLPVFMDEVLTTTDPDRYRSIVESVQDIVRGDRQMVYLTAQSDDAQAWTAWAGEGPAPHLIDMAEVRKGEVEPLQQQMPEGIDRPEPIPEPEGMDLLDWARAAGVDPISPWSDPGQMHVFHLLQDEPSQVAELIRFELGRLGQLEAFLQSAQASKLIKADQRDRLENRAKAARLILEDWCRRHARPVDDQALSESGAITDHFMDRVRELNESLGRQPAELIDALRKGKVSRFRSDNIDQLEQWLQERGYLADAEEKERLSAARISLRSGLPPEEITQLRAWIIGAIRDPLARSR</sequence>
<dbReference type="Gene3D" id="3.40.50.300">
    <property type="entry name" value="P-loop containing nucleotide triphosphate hydrolases"/>
    <property type="match status" value="2"/>
</dbReference>
<evidence type="ECO:0000313" key="2">
    <source>
        <dbReference type="Proteomes" id="UP000066624"/>
    </source>
</evidence>
<accession>A0A0K0XTH3</accession>
<reference evidence="1 2" key="1">
    <citation type="submission" date="2015-07" db="EMBL/GenBank/DDBJ databases">
        <authorList>
            <person name="Noorani M."/>
        </authorList>
    </citation>
    <scope>NUCLEOTIDE SEQUENCE [LARGE SCALE GENOMIC DNA]</scope>
    <source>
        <strain evidence="1 2">KCTC 42284</strain>
    </source>
</reference>
<keyword evidence="2" id="KW-1185">Reference proteome</keyword>
<protein>
    <submittedName>
        <fullName evidence="1">Uncharacterized protein</fullName>
    </submittedName>
</protein>
<dbReference type="OrthoDB" id="9764467at2"/>
<organism evidence="1 2">
    <name type="scientific">Wenzhouxiangella marina</name>
    <dbReference type="NCBI Taxonomy" id="1579979"/>
    <lineage>
        <taxon>Bacteria</taxon>
        <taxon>Pseudomonadati</taxon>
        <taxon>Pseudomonadota</taxon>
        <taxon>Gammaproteobacteria</taxon>
        <taxon>Chromatiales</taxon>
        <taxon>Wenzhouxiangellaceae</taxon>
        <taxon>Wenzhouxiangella</taxon>
    </lineage>
</organism>
<dbReference type="KEGG" id="wma:WM2015_540"/>
<dbReference type="Proteomes" id="UP000066624">
    <property type="component" value="Chromosome"/>
</dbReference>
<gene>
    <name evidence="1" type="ORF">WM2015_540</name>
</gene>
<evidence type="ECO:0000313" key="1">
    <source>
        <dbReference type="EMBL" id="AKS40922.1"/>
    </source>
</evidence>